<dbReference type="SMART" id="SM00530">
    <property type="entry name" value="HTH_XRE"/>
    <property type="match status" value="1"/>
</dbReference>
<keyword evidence="3" id="KW-1185">Reference proteome</keyword>
<dbReference type="EMBL" id="SPQQ01000010">
    <property type="protein sequence ID" value="TGE35841.1"/>
    <property type="molecule type" value="Genomic_DNA"/>
</dbReference>
<name>A0A4Z0QYG1_9FIRM</name>
<dbReference type="GO" id="GO:0003677">
    <property type="term" value="F:DNA binding"/>
    <property type="evidence" value="ECO:0007669"/>
    <property type="project" value="InterPro"/>
</dbReference>
<feature type="domain" description="HTH cro/C1-type" evidence="1">
    <location>
        <begin position="25"/>
        <end position="79"/>
    </location>
</feature>
<reference evidence="2 3" key="1">
    <citation type="submission" date="2019-03" db="EMBL/GenBank/DDBJ databases">
        <title>Draft Genome Sequence of Desulfosporosinus fructosivorans Strain 63.6F, Isolated from Marine Sediment in the Baltic Sea.</title>
        <authorList>
            <person name="Hausmann B."/>
            <person name="Vandieken V."/>
            <person name="Pjevac P."/>
            <person name="Schreck K."/>
            <person name="Herbold C.W."/>
            <person name="Loy A."/>
        </authorList>
    </citation>
    <scope>NUCLEOTIDE SEQUENCE [LARGE SCALE GENOMIC DNA]</scope>
    <source>
        <strain evidence="2 3">63.6F</strain>
    </source>
</reference>
<protein>
    <submittedName>
        <fullName evidence="2">XRE family transcriptional regulator</fullName>
    </submittedName>
</protein>
<dbReference type="InterPro" id="IPR001387">
    <property type="entry name" value="Cro/C1-type_HTH"/>
</dbReference>
<dbReference type="InterPro" id="IPR010982">
    <property type="entry name" value="Lambda_DNA-bd_dom_sf"/>
</dbReference>
<dbReference type="Gene3D" id="1.10.260.40">
    <property type="entry name" value="lambda repressor-like DNA-binding domains"/>
    <property type="match status" value="1"/>
</dbReference>
<evidence type="ECO:0000313" key="3">
    <source>
        <dbReference type="Proteomes" id="UP000298460"/>
    </source>
</evidence>
<proteinExistence type="predicted"/>
<dbReference type="SUPFAM" id="SSF47413">
    <property type="entry name" value="lambda repressor-like DNA-binding domains"/>
    <property type="match status" value="1"/>
</dbReference>
<organism evidence="2 3">
    <name type="scientific">Desulfosporosinus fructosivorans</name>
    <dbReference type="NCBI Taxonomy" id="2018669"/>
    <lineage>
        <taxon>Bacteria</taxon>
        <taxon>Bacillati</taxon>
        <taxon>Bacillota</taxon>
        <taxon>Clostridia</taxon>
        <taxon>Eubacteriales</taxon>
        <taxon>Desulfitobacteriaceae</taxon>
        <taxon>Desulfosporosinus</taxon>
    </lineage>
</organism>
<dbReference type="Proteomes" id="UP000298460">
    <property type="component" value="Unassembled WGS sequence"/>
</dbReference>
<dbReference type="Pfam" id="PF01381">
    <property type="entry name" value="HTH_3"/>
    <property type="match status" value="1"/>
</dbReference>
<gene>
    <name evidence="2" type="ORF">E4K67_22230</name>
</gene>
<sequence>MSAVKGNGFIAREILPSVMGLINQLRKEMLLKRITQQELSKRTGIPQSDISKIVNDEKEIWLLTAFKIADAVGCTVDHLWGYKYRKR</sequence>
<accession>A0A4Z0QYG1</accession>
<dbReference type="AlphaFoldDB" id="A0A4Z0QYG1"/>
<dbReference type="CDD" id="cd00093">
    <property type="entry name" value="HTH_XRE"/>
    <property type="match status" value="1"/>
</dbReference>
<comment type="caution">
    <text evidence="2">The sequence shown here is derived from an EMBL/GenBank/DDBJ whole genome shotgun (WGS) entry which is preliminary data.</text>
</comment>
<evidence type="ECO:0000259" key="1">
    <source>
        <dbReference type="PROSITE" id="PS50943"/>
    </source>
</evidence>
<evidence type="ECO:0000313" key="2">
    <source>
        <dbReference type="EMBL" id="TGE35841.1"/>
    </source>
</evidence>
<dbReference type="PROSITE" id="PS50943">
    <property type="entry name" value="HTH_CROC1"/>
    <property type="match status" value="1"/>
</dbReference>